<comment type="caution">
    <text evidence="2">The sequence shown here is derived from an EMBL/GenBank/DDBJ whole genome shotgun (WGS) entry which is preliminary data.</text>
</comment>
<dbReference type="InterPro" id="IPR012337">
    <property type="entry name" value="RNaseH-like_sf"/>
</dbReference>
<protein>
    <recommendedName>
        <fullName evidence="1">YprB ribonuclease H-like domain-containing protein</fullName>
    </recommendedName>
</protein>
<dbReference type="STRING" id="1798692.A3G00_01950"/>
<dbReference type="Gene3D" id="3.30.420.10">
    <property type="entry name" value="Ribonuclease H-like superfamily/Ribonuclease H"/>
    <property type="match status" value="1"/>
</dbReference>
<name>A0A1F6MQT9_9BACT</name>
<proteinExistence type="predicted"/>
<sequence length="195" mass="22600">MFGKEVVFDIETIGDIKDMNSQKVTVVSVYCYENDSYRSFEESELGNLWPILEKAERLIGFNSEHFDLPILNKYYTGDLLKFPHLDILKVVKEVTGSRFKLNDLAKATLQIEKSADGLQAQKWFVEGRIDEIKKYCEQDVRVTKELYEYGRKNRMLYYETLTGELRPFAVNFDQQPLSDISAQSAGKNINLTLPF</sequence>
<evidence type="ECO:0000313" key="3">
    <source>
        <dbReference type="Proteomes" id="UP000178347"/>
    </source>
</evidence>
<dbReference type="SUPFAM" id="SSF53098">
    <property type="entry name" value="Ribonuclease H-like"/>
    <property type="match status" value="1"/>
</dbReference>
<accession>A0A1F6MQT9</accession>
<dbReference type="Proteomes" id="UP000178347">
    <property type="component" value="Unassembled WGS sequence"/>
</dbReference>
<dbReference type="InterPro" id="IPR036397">
    <property type="entry name" value="RNaseH_sf"/>
</dbReference>
<evidence type="ECO:0000313" key="2">
    <source>
        <dbReference type="EMBL" id="OGH74034.1"/>
    </source>
</evidence>
<gene>
    <name evidence="2" type="ORF">A3G00_01950</name>
</gene>
<dbReference type="Pfam" id="PF13482">
    <property type="entry name" value="RNase_H_2"/>
    <property type="match status" value="1"/>
</dbReference>
<evidence type="ECO:0000259" key="1">
    <source>
        <dbReference type="Pfam" id="PF13482"/>
    </source>
</evidence>
<dbReference type="GO" id="GO:0003676">
    <property type="term" value="F:nucleic acid binding"/>
    <property type="evidence" value="ECO:0007669"/>
    <property type="project" value="InterPro"/>
</dbReference>
<feature type="domain" description="YprB ribonuclease H-like" evidence="1">
    <location>
        <begin position="7"/>
        <end position="149"/>
    </location>
</feature>
<dbReference type="AlphaFoldDB" id="A0A1F6MQT9"/>
<dbReference type="InterPro" id="IPR038720">
    <property type="entry name" value="YprB_RNase_H-like_dom"/>
</dbReference>
<reference evidence="2 3" key="1">
    <citation type="journal article" date="2016" name="Nat. Commun.">
        <title>Thousands of microbial genomes shed light on interconnected biogeochemical processes in an aquifer system.</title>
        <authorList>
            <person name="Anantharaman K."/>
            <person name="Brown C.T."/>
            <person name="Hug L.A."/>
            <person name="Sharon I."/>
            <person name="Castelle C.J."/>
            <person name="Probst A.J."/>
            <person name="Thomas B.C."/>
            <person name="Singh A."/>
            <person name="Wilkins M.J."/>
            <person name="Karaoz U."/>
            <person name="Brodie E.L."/>
            <person name="Williams K.H."/>
            <person name="Hubbard S.S."/>
            <person name="Banfield J.F."/>
        </authorList>
    </citation>
    <scope>NUCLEOTIDE SEQUENCE [LARGE SCALE GENOMIC DNA]</scope>
</reference>
<organism evidence="2 3">
    <name type="scientific">Candidatus Magasanikbacteria bacterium RIFCSPLOWO2_12_FULL_43_12</name>
    <dbReference type="NCBI Taxonomy" id="1798692"/>
    <lineage>
        <taxon>Bacteria</taxon>
        <taxon>Candidatus Magasanikiibacteriota</taxon>
    </lineage>
</organism>
<dbReference type="EMBL" id="MFQN01000031">
    <property type="protein sequence ID" value="OGH74034.1"/>
    <property type="molecule type" value="Genomic_DNA"/>
</dbReference>